<dbReference type="EMBL" id="CAJVQA010011604">
    <property type="protein sequence ID" value="CAG8709017.1"/>
    <property type="molecule type" value="Genomic_DNA"/>
</dbReference>
<sequence length="64" mass="7254">IEDKFSDDLIEALFYDKLTSTKQSAKNKQQKIKNKPMSSRLAFNSAPIGITALTPNQKIQWSLI</sequence>
<protein>
    <submittedName>
        <fullName evidence="1">7268_t:CDS:1</fullName>
    </submittedName>
</protein>
<dbReference type="Proteomes" id="UP000789759">
    <property type="component" value="Unassembled WGS sequence"/>
</dbReference>
<evidence type="ECO:0000313" key="2">
    <source>
        <dbReference type="Proteomes" id="UP000789759"/>
    </source>
</evidence>
<gene>
    <name evidence="1" type="ORF">CPELLU_LOCUS12228</name>
</gene>
<reference evidence="1" key="1">
    <citation type="submission" date="2021-06" db="EMBL/GenBank/DDBJ databases">
        <authorList>
            <person name="Kallberg Y."/>
            <person name="Tangrot J."/>
            <person name="Rosling A."/>
        </authorList>
    </citation>
    <scope>NUCLEOTIDE SEQUENCE</scope>
    <source>
        <strain evidence="1">FL966</strain>
    </source>
</reference>
<keyword evidence="2" id="KW-1185">Reference proteome</keyword>
<dbReference type="AlphaFoldDB" id="A0A9N9HW35"/>
<organism evidence="1 2">
    <name type="scientific">Cetraspora pellucida</name>
    <dbReference type="NCBI Taxonomy" id="1433469"/>
    <lineage>
        <taxon>Eukaryota</taxon>
        <taxon>Fungi</taxon>
        <taxon>Fungi incertae sedis</taxon>
        <taxon>Mucoromycota</taxon>
        <taxon>Glomeromycotina</taxon>
        <taxon>Glomeromycetes</taxon>
        <taxon>Diversisporales</taxon>
        <taxon>Gigasporaceae</taxon>
        <taxon>Cetraspora</taxon>
    </lineage>
</organism>
<proteinExistence type="predicted"/>
<name>A0A9N9HW35_9GLOM</name>
<accession>A0A9N9HW35</accession>
<feature type="non-terminal residue" evidence="1">
    <location>
        <position position="1"/>
    </location>
</feature>
<comment type="caution">
    <text evidence="1">The sequence shown here is derived from an EMBL/GenBank/DDBJ whole genome shotgun (WGS) entry which is preliminary data.</text>
</comment>
<evidence type="ECO:0000313" key="1">
    <source>
        <dbReference type="EMBL" id="CAG8709017.1"/>
    </source>
</evidence>